<dbReference type="EMBL" id="ML992516">
    <property type="protein sequence ID" value="KAF2219419.1"/>
    <property type="molecule type" value="Genomic_DNA"/>
</dbReference>
<evidence type="ECO:0000313" key="3">
    <source>
        <dbReference type="Proteomes" id="UP000799538"/>
    </source>
</evidence>
<dbReference type="Proteomes" id="UP000799538">
    <property type="component" value="Unassembled WGS sequence"/>
</dbReference>
<sequence length="238" mass="26504">MSNDGTDFQSTDTYRFSPSPRRKGCSLLAASGGAGAEAQHKGRYLQLGGHEKDHKCNDAGEETQALLTPIPQLDVIRIQMARYRKLDNNRHRSAASRGVDNNHQNSHRRQFLHSPTPPYSRQRTSTRINAEPESVPLVNLEREWQHHGQLCKAVAMRMGRHDSRSRSYLVLHGYRSRTQVMPSTSKALAMSNHAVWGIEGGRGGKWAMVWSVAGRPLTDQGHMGMRSSTAVSALSLEP</sequence>
<accession>A0A6A6G1D2</accession>
<dbReference type="AlphaFoldDB" id="A0A6A6G1D2"/>
<name>A0A6A6G1D2_9PEZI</name>
<gene>
    <name evidence="2" type="ORF">BDZ85DRAFT_304504</name>
</gene>
<proteinExistence type="predicted"/>
<organism evidence="2 3">
    <name type="scientific">Elsinoe ampelina</name>
    <dbReference type="NCBI Taxonomy" id="302913"/>
    <lineage>
        <taxon>Eukaryota</taxon>
        <taxon>Fungi</taxon>
        <taxon>Dikarya</taxon>
        <taxon>Ascomycota</taxon>
        <taxon>Pezizomycotina</taxon>
        <taxon>Dothideomycetes</taxon>
        <taxon>Dothideomycetidae</taxon>
        <taxon>Myriangiales</taxon>
        <taxon>Elsinoaceae</taxon>
        <taxon>Elsinoe</taxon>
    </lineage>
</organism>
<feature type="region of interest" description="Disordered" evidence="1">
    <location>
        <begin position="1"/>
        <end position="23"/>
    </location>
</feature>
<evidence type="ECO:0000313" key="2">
    <source>
        <dbReference type="EMBL" id="KAF2219419.1"/>
    </source>
</evidence>
<reference evidence="3" key="1">
    <citation type="journal article" date="2020" name="Stud. Mycol.">
        <title>101 Dothideomycetes genomes: A test case for predicting lifestyles and emergence of pathogens.</title>
        <authorList>
            <person name="Haridas S."/>
            <person name="Albert R."/>
            <person name="Binder M."/>
            <person name="Bloem J."/>
            <person name="LaButti K."/>
            <person name="Salamov A."/>
            <person name="Andreopoulos B."/>
            <person name="Baker S."/>
            <person name="Barry K."/>
            <person name="Bills G."/>
            <person name="Bluhm B."/>
            <person name="Cannon C."/>
            <person name="Castanera R."/>
            <person name="Culley D."/>
            <person name="Daum C."/>
            <person name="Ezra D."/>
            <person name="Gonzalez J."/>
            <person name="Henrissat B."/>
            <person name="Kuo A."/>
            <person name="Liang C."/>
            <person name="Lipzen A."/>
            <person name="Lutzoni F."/>
            <person name="Magnuson J."/>
            <person name="Mondo S."/>
            <person name="Nolan M."/>
            <person name="Ohm R."/>
            <person name="Pangilinan J."/>
            <person name="Park H.-J."/>
            <person name="Ramirez L."/>
            <person name="Alfaro M."/>
            <person name="Sun H."/>
            <person name="Tritt A."/>
            <person name="Yoshinaga Y."/>
            <person name="Zwiers L.-H."/>
            <person name="Turgeon B."/>
            <person name="Goodwin S."/>
            <person name="Spatafora J."/>
            <person name="Crous P."/>
            <person name="Grigoriev I."/>
        </authorList>
    </citation>
    <scope>NUCLEOTIDE SEQUENCE [LARGE SCALE GENOMIC DNA]</scope>
    <source>
        <strain evidence="3">CECT 20119</strain>
    </source>
</reference>
<protein>
    <submittedName>
        <fullName evidence="2">Uncharacterized protein</fullName>
    </submittedName>
</protein>
<feature type="region of interest" description="Disordered" evidence="1">
    <location>
        <begin position="87"/>
        <end position="125"/>
    </location>
</feature>
<keyword evidence="3" id="KW-1185">Reference proteome</keyword>
<feature type="compositionally biased region" description="Polar residues" evidence="1">
    <location>
        <begin position="1"/>
        <end position="16"/>
    </location>
</feature>
<evidence type="ECO:0000256" key="1">
    <source>
        <dbReference type="SAM" id="MobiDB-lite"/>
    </source>
</evidence>